<keyword evidence="1" id="KW-0732">Signal</keyword>
<dbReference type="EMBL" id="JARJLM010000047">
    <property type="protein sequence ID" value="MDF3831908.1"/>
    <property type="molecule type" value="Genomic_DNA"/>
</dbReference>
<reference evidence="2 3" key="1">
    <citation type="submission" date="2023-03" db="EMBL/GenBank/DDBJ databases">
        <title>Draft assemblies of triclosan tolerant bacteria isolated from returned activated sludge.</title>
        <authorList>
            <person name="Van Hamelsveld S."/>
        </authorList>
    </citation>
    <scope>NUCLEOTIDE SEQUENCE [LARGE SCALE GENOMIC DNA]</scope>
    <source>
        <strain evidence="2 3">GW210010_S58</strain>
    </source>
</reference>
<accession>A0ABT6AH34</accession>
<feature type="chain" id="PRO_5046036806" description="Lipoprotein" evidence="1">
    <location>
        <begin position="21"/>
        <end position="90"/>
    </location>
</feature>
<evidence type="ECO:0000313" key="3">
    <source>
        <dbReference type="Proteomes" id="UP001216674"/>
    </source>
</evidence>
<organism evidence="2 3">
    <name type="scientific">Cupriavidus basilensis</name>
    <dbReference type="NCBI Taxonomy" id="68895"/>
    <lineage>
        <taxon>Bacteria</taxon>
        <taxon>Pseudomonadati</taxon>
        <taxon>Pseudomonadota</taxon>
        <taxon>Betaproteobacteria</taxon>
        <taxon>Burkholderiales</taxon>
        <taxon>Burkholderiaceae</taxon>
        <taxon>Cupriavidus</taxon>
    </lineage>
</organism>
<gene>
    <name evidence="2" type="ORF">P3W85_02900</name>
</gene>
<feature type="non-terminal residue" evidence="2">
    <location>
        <position position="90"/>
    </location>
</feature>
<dbReference type="PROSITE" id="PS51257">
    <property type="entry name" value="PROKAR_LIPOPROTEIN"/>
    <property type="match status" value="1"/>
</dbReference>
<proteinExistence type="predicted"/>
<dbReference type="RefSeq" id="WP_017227516.1">
    <property type="nucleotide sequence ID" value="NZ_JARJLM010000047.1"/>
</dbReference>
<protein>
    <recommendedName>
        <fullName evidence="4">Lipoprotein</fullName>
    </recommendedName>
</protein>
<feature type="signal peptide" evidence="1">
    <location>
        <begin position="1"/>
        <end position="20"/>
    </location>
</feature>
<name>A0ABT6AH34_9BURK</name>
<sequence>MRTLMYLTLTALLVGCTTQAELTAQATREVDQMIQVYGPACEKLGYRSNSDPWRDCVLRLDAKDTTDRYNSYPTSTTCFGHRGFFQCTSF</sequence>
<evidence type="ECO:0000313" key="2">
    <source>
        <dbReference type="EMBL" id="MDF3831908.1"/>
    </source>
</evidence>
<evidence type="ECO:0000256" key="1">
    <source>
        <dbReference type="SAM" id="SignalP"/>
    </source>
</evidence>
<evidence type="ECO:0008006" key="4">
    <source>
        <dbReference type="Google" id="ProtNLM"/>
    </source>
</evidence>
<keyword evidence="3" id="KW-1185">Reference proteome</keyword>
<comment type="caution">
    <text evidence="2">The sequence shown here is derived from an EMBL/GenBank/DDBJ whole genome shotgun (WGS) entry which is preliminary data.</text>
</comment>
<dbReference type="Proteomes" id="UP001216674">
    <property type="component" value="Unassembled WGS sequence"/>
</dbReference>